<comment type="caution">
    <text evidence="2">The sequence shown here is derived from an EMBL/GenBank/DDBJ whole genome shotgun (WGS) entry which is preliminary data.</text>
</comment>
<accession>A0AAD9KDU0</accession>
<evidence type="ECO:0000313" key="3">
    <source>
        <dbReference type="Proteomes" id="UP001209878"/>
    </source>
</evidence>
<dbReference type="Proteomes" id="UP001209878">
    <property type="component" value="Unassembled WGS sequence"/>
</dbReference>
<dbReference type="PROSITE" id="PS51257">
    <property type="entry name" value="PROKAR_LIPOPROTEIN"/>
    <property type="match status" value="1"/>
</dbReference>
<dbReference type="EMBL" id="JAODUO010001190">
    <property type="protein sequence ID" value="KAK2169452.1"/>
    <property type="molecule type" value="Genomic_DNA"/>
</dbReference>
<evidence type="ECO:0000256" key="1">
    <source>
        <dbReference type="SAM" id="MobiDB-lite"/>
    </source>
</evidence>
<gene>
    <name evidence="2" type="ORF">NP493_1192g00006</name>
</gene>
<evidence type="ECO:0000313" key="2">
    <source>
        <dbReference type="EMBL" id="KAK2169452.1"/>
    </source>
</evidence>
<proteinExistence type="predicted"/>
<protein>
    <submittedName>
        <fullName evidence="2">Uncharacterized protein</fullName>
    </submittedName>
</protein>
<sequence length="114" mass="11885">MPVRKTSSSSGVLASESGGCTPLPSLFACGILSGRPCCAEFWTIPKLLVLVRLLTPALVLGPPTPSPISCEVIEPWPAPSCWYGLNLEPPVVLCFAPILCFCGASIPSDIITAS</sequence>
<keyword evidence="3" id="KW-1185">Reference proteome</keyword>
<reference evidence="2" key="1">
    <citation type="journal article" date="2023" name="Mol. Biol. Evol.">
        <title>Third-Generation Sequencing Reveals the Adaptive Role of the Epigenome in Three Deep-Sea Polychaetes.</title>
        <authorList>
            <person name="Perez M."/>
            <person name="Aroh O."/>
            <person name="Sun Y."/>
            <person name="Lan Y."/>
            <person name="Juniper S.K."/>
            <person name="Young C.R."/>
            <person name="Angers B."/>
            <person name="Qian P.Y."/>
        </authorList>
    </citation>
    <scope>NUCLEOTIDE SEQUENCE</scope>
    <source>
        <strain evidence="2">R07B-5</strain>
    </source>
</reference>
<feature type="compositionally biased region" description="Low complexity" evidence="1">
    <location>
        <begin position="7"/>
        <end position="19"/>
    </location>
</feature>
<name>A0AAD9KDU0_RIDPI</name>
<feature type="region of interest" description="Disordered" evidence="1">
    <location>
        <begin position="1"/>
        <end position="21"/>
    </location>
</feature>
<organism evidence="2 3">
    <name type="scientific">Ridgeia piscesae</name>
    <name type="common">Tubeworm</name>
    <dbReference type="NCBI Taxonomy" id="27915"/>
    <lineage>
        <taxon>Eukaryota</taxon>
        <taxon>Metazoa</taxon>
        <taxon>Spiralia</taxon>
        <taxon>Lophotrochozoa</taxon>
        <taxon>Annelida</taxon>
        <taxon>Polychaeta</taxon>
        <taxon>Sedentaria</taxon>
        <taxon>Canalipalpata</taxon>
        <taxon>Sabellida</taxon>
        <taxon>Siboglinidae</taxon>
        <taxon>Ridgeia</taxon>
    </lineage>
</organism>
<dbReference type="AlphaFoldDB" id="A0AAD9KDU0"/>